<dbReference type="AlphaFoldDB" id="A0A4V1AGY7"/>
<dbReference type="InterPro" id="IPR037883">
    <property type="entry name" value="Knr4/Smi1-like_sf"/>
</dbReference>
<protein>
    <submittedName>
        <fullName evidence="2">SMI1/KNR4 family protein</fullName>
    </submittedName>
</protein>
<evidence type="ECO:0000313" key="2">
    <source>
        <dbReference type="EMBL" id="QBN19682.1"/>
    </source>
</evidence>
<evidence type="ECO:0000259" key="1">
    <source>
        <dbReference type="Pfam" id="PF09346"/>
    </source>
</evidence>
<evidence type="ECO:0000313" key="3">
    <source>
        <dbReference type="Proteomes" id="UP000291124"/>
    </source>
</evidence>
<feature type="domain" description="Knr4/Smi1-like" evidence="1">
    <location>
        <begin position="49"/>
        <end position="167"/>
    </location>
</feature>
<organism evidence="2 3">
    <name type="scientific">Flavobacterium nackdongense</name>
    <dbReference type="NCBI Taxonomy" id="2547394"/>
    <lineage>
        <taxon>Bacteria</taxon>
        <taxon>Pseudomonadati</taxon>
        <taxon>Bacteroidota</taxon>
        <taxon>Flavobacteriia</taxon>
        <taxon>Flavobacteriales</taxon>
        <taxon>Flavobacteriaceae</taxon>
        <taxon>Flavobacterium</taxon>
    </lineage>
</organism>
<name>A0A4V1AGY7_9FLAO</name>
<reference evidence="3" key="1">
    <citation type="submission" date="2019-03" db="EMBL/GenBank/DDBJ databases">
        <title>Flavobacterium sp.</title>
        <authorList>
            <person name="Kim H."/>
        </authorList>
    </citation>
    <scope>NUCLEOTIDE SEQUENCE [LARGE SCALE GENOMIC DNA]</scope>
    <source>
        <strain evidence="3">GS13</strain>
    </source>
</reference>
<dbReference type="EMBL" id="CP037933">
    <property type="protein sequence ID" value="QBN19682.1"/>
    <property type="molecule type" value="Genomic_DNA"/>
</dbReference>
<dbReference type="RefSeq" id="WP_133277198.1">
    <property type="nucleotide sequence ID" value="NZ_CP037933.1"/>
</dbReference>
<dbReference type="Proteomes" id="UP000291124">
    <property type="component" value="Chromosome"/>
</dbReference>
<proteinExistence type="predicted"/>
<dbReference type="Pfam" id="PF09346">
    <property type="entry name" value="SMI1_KNR4"/>
    <property type="match status" value="1"/>
</dbReference>
<gene>
    <name evidence="2" type="ORF">E1750_13005</name>
</gene>
<keyword evidence="3" id="KW-1185">Reference proteome</keyword>
<accession>A0A4V1AGY7</accession>
<dbReference type="InterPro" id="IPR018958">
    <property type="entry name" value="Knr4/Smi1-like_dom"/>
</dbReference>
<dbReference type="SUPFAM" id="SSF160631">
    <property type="entry name" value="SMI1/KNR4-like"/>
    <property type="match status" value="1"/>
</dbReference>
<sequence length="197" mass="23045">MNSFEEVKKELYKYENLGIEKFENGTILIGKALHIAPLAWLNKIYPVLNEDDILLIENELKTEVPLDYKNFLINFSNGLNIFVATFSLYGLRKVLGRSVEASRQPFSIFTPNSFERPENSKDHYFFIGGYNWDGSNLYIDKQTNKVHYCDRWDATSLFEWNSFDEMIVSEVKRITNLFDEKGVVLDENKYTTPIEIK</sequence>
<dbReference type="Gene3D" id="3.40.1580.10">
    <property type="entry name" value="SMI1/KNR4-like"/>
    <property type="match status" value="1"/>
</dbReference>
<dbReference type="KEGG" id="fnk:E1750_13005"/>
<dbReference type="OrthoDB" id="1030979at2"/>